<dbReference type="Proteomes" id="UP001364472">
    <property type="component" value="Unassembled WGS sequence"/>
</dbReference>
<gene>
    <name evidence="2" type="ORF">WB794_13240</name>
</gene>
<dbReference type="AlphaFoldDB" id="A0AAW9REB2"/>
<sequence length="362" mass="38824">MQFLAARPAILLSRDPDSGWTGQPLPSGPAQQIVVVKTPYSSAQLLAGLVQILDPEHLSAAVKHDASPRVSTPPPHSAAAQTTPETPPLPAWRRALELAERLSQPAAVPAESAATARSNGAAAPAPAARPAAKPAPRGIGLRTGAVPVLLRVFPELRTQPLMILGERLLAAGDAVMLHFNTSVAFVACVQQGWVATGLRLPMLQKMLSTPTVLDQITLQSLSSTEAEKAVHERFGVLEHRMRLPLDTLTWELAATWFPALKLHPHGDLQLRLKRLPNFTRLGAVGPLDVQLAAACARTPQSMIALARLFPGREQEVYRFAVLTLLSGAAQVTPEDSALPAAAPLPSDAQRRGFFKFLLDRLF</sequence>
<evidence type="ECO:0000256" key="1">
    <source>
        <dbReference type="SAM" id="MobiDB-lite"/>
    </source>
</evidence>
<keyword evidence="3" id="KW-1185">Reference proteome</keyword>
<dbReference type="RefSeq" id="WP_337336331.1">
    <property type="nucleotide sequence ID" value="NZ_JBBDHC010000028.1"/>
</dbReference>
<protein>
    <submittedName>
        <fullName evidence="2">Uncharacterized protein</fullName>
    </submittedName>
</protein>
<comment type="caution">
    <text evidence="2">The sequence shown here is derived from an EMBL/GenBank/DDBJ whole genome shotgun (WGS) entry which is preliminary data.</text>
</comment>
<reference evidence="2 3" key="1">
    <citation type="journal article" date="2016" name="Antonie Van Leeuwenhoek">
        <title>Denitratimonas tolerans gen. nov., sp. nov., a denitrifying bacterium isolated from a bioreactor for tannery wastewater treatment.</title>
        <authorList>
            <person name="Han S.I."/>
            <person name="Kim J.O."/>
            <person name="Lee Y.R."/>
            <person name="Ekpeghere K.I."/>
            <person name="Koh S.C."/>
            <person name="Whang K.S."/>
        </authorList>
    </citation>
    <scope>NUCLEOTIDE SEQUENCE [LARGE SCALE GENOMIC DNA]</scope>
    <source>
        <strain evidence="2 3">KACC 17565</strain>
    </source>
</reference>
<evidence type="ECO:0000313" key="3">
    <source>
        <dbReference type="Proteomes" id="UP001364472"/>
    </source>
</evidence>
<organism evidence="2 3">
    <name type="scientific">Denitratimonas tolerans</name>
    <dbReference type="NCBI Taxonomy" id="1338420"/>
    <lineage>
        <taxon>Bacteria</taxon>
        <taxon>Pseudomonadati</taxon>
        <taxon>Pseudomonadota</taxon>
        <taxon>Gammaproteobacteria</taxon>
        <taxon>Lysobacterales</taxon>
        <taxon>Lysobacteraceae</taxon>
        <taxon>Denitratimonas</taxon>
    </lineage>
</organism>
<dbReference type="EMBL" id="JBBDHC010000028">
    <property type="protein sequence ID" value="MEJ1250629.1"/>
    <property type="molecule type" value="Genomic_DNA"/>
</dbReference>
<accession>A0AAW9REB2</accession>
<evidence type="ECO:0000313" key="2">
    <source>
        <dbReference type="EMBL" id="MEJ1250629.1"/>
    </source>
</evidence>
<feature type="region of interest" description="Disordered" evidence="1">
    <location>
        <begin position="107"/>
        <end position="137"/>
    </location>
</feature>
<proteinExistence type="predicted"/>
<name>A0AAW9REB2_9GAMM</name>
<feature type="region of interest" description="Disordered" evidence="1">
    <location>
        <begin position="63"/>
        <end position="89"/>
    </location>
</feature>